<dbReference type="AlphaFoldDB" id="A0AAN7RGV9"/>
<feature type="region of interest" description="Disordered" evidence="1">
    <location>
        <begin position="213"/>
        <end position="232"/>
    </location>
</feature>
<dbReference type="InterPro" id="IPR044822">
    <property type="entry name" value="Myb_DNA-bind_4"/>
</dbReference>
<accession>A0AAN7RGV9</accession>
<dbReference type="Proteomes" id="UP001346149">
    <property type="component" value="Unassembled WGS sequence"/>
</dbReference>
<feature type="region of interest" description="Disordered" evidence="1">
    <location>
        <begin position="143"/>
        <end position="168"/>
    </location>
</feature>
<organism evidence="3 4">
    <name type="scientific">Trapa natans</name>
    <name type="common">Water chestnut</name>
    <dbReference type="NCBI Taxonomy" id="22666"/>
    <lineage>
        <taxon>Eukaryota</taxon>
        <taxon>Viridiplantae</taxon>
        <taxon>Streptophyta</taxon>
        <taxon>Embryophyta</taxon>
        <taxon>Tracheophyta</taxon>
        <taxon>Spermatophyta</taxon>
        <taxon>Magnoliopsida</taxon>
        <taxon>eudicotyledons</taxon>
        <taxon>Gunneridae</taxon>
        <taxon>Pentapetalae</taxon>
        <taxon>rosids</taxon>
        <taxon>malvids</taxon>
        <taxon>Myrtales</taxon>
        <taxon>Lythraceae</taxon>
        <taxon>Trapa</taxon>
    </lineage>
</organism>
<proteinExistence type="predicted"/>
<evidence type="ECO:0000256" key="1">
    <source>
        <dbReference type="SAM" id="MobiDB-lite"/>
    </source>
</evidence>
<dbReference type="PANTHER" id="PTHR31307:SF43">
    <property type="entry name" value="TRIHELIX TRANSCRIPTION FACTOR ASIL2-LIKE"/>
    <property type="match status" value="1"/>
</dbReference>
<dbReference type="PANTHER" id="PTHR31307">
    <property type="entry name" value="TRIHELIX TRANSCRIPTION FACTOR ASIL2"/>
    <property type="match status" value="1"/>
</dbReference>
<dbReference type="Pfam" id="PF13837">
    <property type="entry name" value="Myb_DNA-bind_4"/>
    <property type="match status" value="1"/>
</dbReference>
<keyword evidence="4" id="KW-1185">Reference proteome</keyword>
<dbReference type="Gene3D" id="1.10.10.60">
    <property type="entry name" value="Homeodomain-like"/>
    <property type="match status" value="1"/>
</dbReference>
<feature type="region of interest" description="Disordered" evidence="1">
    <location>
        <begin position="270"/>
        <end position="311"/>
    </location>
</feature>
<reference evidence="3 4" key="1">
    <citation type="journal article" date="2023" name="Hortic Res">
        <title>Pangenome of water caltrop reveals structural variations and asymmetric subgenome divergence after allopolyploidization.</title>
        <authorList>
            <person name="Zhang X."/>
            <person name="Chen Y."/>
            <person name="Wang L."/>
            <person name="Yuan Y."/>
            <person name="Fang M."/>
            <person name="Shi L."/>
            <person name="Lu R."/>
            <person name="Comes H.P."/>
            <person name="Ma Y."/>
            <person name="Chen Y."/>
            <person name="Huang G."/>
            <person name="Zhou Y."/>
            <person name="Zheng Z."/>
            <person name="Qiu Y."/>
        </authorList>
    </citation>
    <scope>NUCLEOTIDE SEQUENCE [LARGE SCALE GENOMIC DNA]</scope>
    <source>
        <strain evidence="3">F231</strain>
    </source>
</reference>
<evidence type="ECO:0000259" key="2">
    <source>
        <dbReference type="Pfam" id="PF13837"/>
    </source>
</evidence>
<gene>
    <name evidence="3" type="ORF">SAY86_000693</name>
</gene>
<feature type="domain" description="Myb/SANT-like DNA-binding" evidence="2">
    <location>
        <begin position="42"/>
        <end position="137"/>
    </location>
</feature>
<protein>
    <recommendedName>
        <fullName evidence="2">Myb/SANT-like DNA-binding domain-containing protein</fullName>
    </recommendedName>
</protein>
<dbReference type="EMBL" id="JAXQNO010000002">
    <property type="protein sequence ID" value="KAK4802490.1"/>
    <property type="molecule type" value="Genomic_DNA"/>
</dbReference>
<evidence type="ECO:0000313" key="3">
    <source>
        <dbReference type="EMBL" id="KAK4802490.1"/>
    </source>
</evidence>
<comment type="caution">
    <text evidence="3">The sequence shown here is derived from an EMBL/GenBank/DDBJ whole genome shotgun (WGS) entry which is preliminary data.</text>
</comment>
<name>A0AAN7RGV9_TRANT</name>
<dbReference type="InterPro" id="IPR044823">
    <property type="entry name" value="ASIL1/2-like"/>
</dbReference>
<sequence length="395" mass="44554">MLSSFLNQALPTPSSFFRGAAVVLMSSSPPPPPQPPRSFPAPCWDHDETVALIHAYRDKCSSLGRRTLRSNDWDEVASAVALQCPSFSSSSSSPKSSVQCRHKMEKLRRRYRAEKQRCASYSGRIFSSWDLFHLLDSVEAGSEVEMDNAKSRGKKNPRDVESDYNQSFNYDSRIDGGPKFSVDRNDVVLGLISTNPPKDDRNFSLNSDIRQHKGSRYPRDVNSNNHYDGLDNADPIPVGVRIRSRVAERVDPDYDGIVLNAPSGGNLMSSRCKSKKHSSGGIFQPHFDESDESDQELGFQPSSSFRPESRGVHAHVKREINPFTEIASSIRLLGDEFVRMERMKMDMAREFEKTRMSFEMKRNQMIIKSEQMIVSAFMEAVHGNRRMGKVATSET</sequence>
<evidence type="ECO:0000313" key="4">
    <source>
        <dbReference type="Proteomes" id="UP001346149"/>
    </source>
</evidence>